<dbReference type="PANTHER" id="PTHR47893:SF1">
    <property type="entry name" value="REGULATORY PROTEIN PCHR"/>
    <property type="match status" value="1"/>
</dbReference>
<organism evidence="4 5">
    <name type="scientific">Danxiaibacter flavus</name>
    <dbReference type="NCBI Taxonomy" id="3049108"/>
    <lineage>
        <taxon>Bacteria</taxon>
        <taxon>Pseudomonadati</taxon>
        <taxon>Bacteroidota</taxon>
        <taxon>Chitinophagia</taxon>
        <taxon>Chitinophagales</taxon>
        <taxon>Chitinophagaceae</taxon>
        <taxon>Danxiaibacter</taxon>
    </lineage>
</organism>
<protein>
    <submittedName>
        <fullName evidence="4">AraC family transcriptional regulator</fullName>
    </submittedName>
</protein>
<dbReference type="InterPro" id="IPR009057">
    <property type="entry name" value="Homeodomain-like_sf"/>
</dbReference>
<dbReference type="EMBL" id="JAULBC010000007">
    <property type="protein sequence ID" value="MEX6689770.1"/>
    <property type="molecule type" value="Genomic_DNA"/>
</dbReference>
<dbReference type="SUPFAM" id="SSF46689">
    <property type="entry name" value="Homeodomain-like"/>
    <property type="match status" value="1"/>
</dbReference>
<dbReference type="InterPro" id="IPR018060">
    <property type="entry name" value="HTH_AraC"/>
</dbReference>
<proteinExistence type="predicted"/>
<evidence type="ECO:0000259" key="3">
    <source>
        <dbReference type="PROSITE" id="PS01124"/>
    </source>
</evidence>
<comment type="caution">
    <text evidence="4">The sequence shown here is derived from an EMBL/GenBank/DDBJ whole genome shotgun (WGS) entry which is preliminary data.</text>
</comment>
<dbReference type="Proteomes" id="UP001560573">
    <property type="component" value="Unassembled WGS sequence"/>
</dbReference>
<dbReference type="InterPro" id="IPR053142">
    <property type="entry name" value="PchR_regulatory_protein"/>
</dbReference>
<dbReference type="PANTHER" id="PTHR47893">
    <property type="entry name" value="REGULATORY PROTEIN PCHR"/>
    <property type="match status" value="1"/>
</dbReference>
<dbReference type="SMART" id="SM00342">
    <property type="entry name" value="HTH_ARAC"/>
    <property type="match status" value="1"/>
</dbReference>
<dbReference type="PROSITE" id="PS01124">
    <property type="entry name" value="HTH_ARAC_FAMILY_2"/>
    <property type="match status" value="1"/>
</dbReference>
<feature type="domain" description="HTH araC/xylS-type" evidence="3">
    <location>
        <begin position="234"/>
        <end position="332"/>
    </location>
</feature>
<evidence type="ECO:0000313" key="5">
    <source>
        <dbReference type="Proteomes" id="UP001560573"/>
    </source>
</evidence>
<dbReference type="Gene3D" id="1.10.10.60">
    <property type="entry name" value="Homeodomain-like"/>
    <property type="match status" value="1"/>
</dbReference>
<sequence>MLINYSLTPSLIFLETIASGLSEACGKKVAITNNSLIFPDSLGEGRFEFIVLEPGLSICLVDCLFREPVIFHRNPLTINDFRVVHFNLSNNYITFNGNKSAQKTKQDQWKDSIKYSSSREPAEINYSNMARVQMVSIIFSNEWAMKRYDLTESRAGVLYSAFYSANLPDNFSLNMDLELLHIVRNMLFGKKPKYTAKLYYEGYAIKILAMVLNKHLSKDEKIERINFDHVNRIMAIKERIENRLDNQIPSLEQAARESFMNQSTFASLFKHVYKKNYFDFFTSAKMQHAAALLITGRPVSEVGKAVGYINLGHFSKAFRLYFNVNPKAYQLRGEQ</sequence>
<dbReference type="RefSeq" id="WP_369331178.1">
    <property type="nucleotide sequence ID" value="NZ_JAULBC010000007.1"/>
</dbReference>
<gene>
    <name evidence="4" type="ORF">QTN47_19850</name>
</gene>
<dbReference type="Pfam" id="PF12833">
    <property type="entry name" value="HTH_18"/>
    <property type="match status" value="1"/>
</dbReference>
<evidence type="ECO:0000256" key="2">
    <source>
        <dbReference type="ARBA" id="ARBA00023163"/>
    </source>
</evidence>
<keyword evidence="2" id="KW-0804">Transcription</keyword>
<reference evidence="4 5" key="1">
    <citation type="submission" date="2023-07" db="EMBL/GenBank/DDBJ databases">
        <authorList>
            <person name="Lian W.-H."/>
        </authorList>
    </citation>
    <scope>NUCLEOTIDE SEQUENCE [LARGE SCALE GENOMIC DNA]</scope>
    <source>
        <strain evidence="4 5">SYSU DXS3180</strain>
    </source>
</reference>
<keyword evidence="1" id="KW-0805">Transcription regulation</keyword>
<accession>A0ABV3ZJR4</accession>
<evidence type="ECO:0000256" key="1">
    <source>
        <dbReference type="ARBA" id="ARBA00023015"/>
    </source>
</evidence>
<keyword evidence="5" id="KW-1185">Reference proteome</keyword>
<name>A0ABV3ZJR4_9BACT</name>
<evidence type="ECO:0000313" key="4">
    <source>
        <dbReference type="EMBL" id="MEX6689770.1"/>
    </source>
</evidence>